<dbReference type="EMBL" id="GBXM01029131">
    <property type="protein sequence ID" value="JAH79446.1"/>
    <property type="molecule type" value="Transcribed_RNA"/>
</dbReference>
<proteinExistence type="predicted"/>
<accession>A0A0E9VN57</accession>
<dbReference type="EMBL" id="GBXM01036196">
    <property type="protein sequence ID" value="JAH72381.1"/>
    <property type="molecule type" value="Transcribed_RNA"/>
</dbReference>
<protein>
    <submittedName>
        <fullName evidence="1">Uncharacterized protein</fullName>
    </submittedName>
</protein>
<organism evidence="1">
    <name type="scientific">Anguilla anguilla</name>
    <name type="common">European freshwater eel</name>
    <name type="synonym">Muraena anguilla</name>
    <dbReference type="NCBI Taxonomy" id="7936"/>
    <lineage>
        <taxon>Eukaryota</taxon>
        <taxon>Metazoa</taxon>
        <taxon>Chordata</taxon>
        <taxon>Craniata</taxon>
        <taxon>Vertebrata</taxon>
        <taxon>Euteleostomi</taxon>
        <taxon>Actinopterygii</taxon>
        <taxon>Neopterygii</taxon>
        <taxon>Teleostei</taxon>
        <taxon>Anguilliformes</taxon>
        <taxon>Anguillidae</taxon>
        <taxon>Anguilla</taxon>
    </lineage>
</organism>
<sequence>MSYRQFVRYRPFYITEAKATDRNTCACYRHENMRLLIDSMAHRGMF</sequence>
<name>A0A0E9VN57_ANGAN</name>
<dbReference type="EMBL" id="GBXM01033896">
    <property type="protein sequence ID" value="JAH74681.1"/>
    <property type="molecule type" value="Transcribed_RNA"/>
</dbReference>
<dbReference type="AlphaFoldDB" id="A0A0E9VN57"/>
<evidence type="ECO:0000313" key="1">
    <source>
        <dbReference type="EMBL" id="JAH79446.1"/>
    </source>
</evidence>
<reference evidence="1" key="2">
    <citation type="journal article" date="2015" name="Fish Shellfish Immunol.">
        <title>Early steps in the European eel (Anguilla anguilla)-Vibrio vulnificus interaction in the gills: Role of the RtxA13 toxin.</title>
        <authorList>
            <person name="Callol A."/>
            <person name="Pajuelo D."/>
            <person name="Ebbesson L."/>
            <person name="Teles M."/>
            <person name="MacKenzie S."/>
            <person name="Amaro C."/>
        </authorList>
    </citation>
    <scope>NUCLEOTIDE SEQUENCE</scope>
</reference>
<reference evidence="1" key="1">
    <citation type="submission" date="2014-11" db="EMBL/GenBank/DDBJ databases">
        <authorList>
            <person name="Amaro Gonzalez C."/>
        </authorList>
    </citation>
    <scope>NUCLEOTIDE SEQUENCE</scope>
</reference>